<gene>
    <name evidence="1" type="primary">AVEN_50786_1</name>
    <name evidence="1" type="ORF">TNIN_309241</name>
</gene>
<comment type="caution">
    <text evidence="1">The sequence shown here is derived from an EMBL/GenBank/DDBJ whole genome shotgun (WGS) entry which is preliminary data.</text>
</comment>
<organism evidence="1 2">
    <name type="scientific">Trichonephila inaurata madagascariensis</name>
    <dbReference type="NCBI Taxonomy" id="2747483"/>
    <lineage>
        <taxon>Eukaryota</taxon>
        <taxon>Metazoa</taxon>
        <taxon>Ecdysozoa</taxon>
        <taxon>Arthropoda</taxon>
        <taxon>Chelicerata</taxon>
        <taxon>Arachnida</taxon>
        <taxon>Araneae</taxon>
        <taxon>Araneomorphae</taxon>
        <taxon>Entelegynae</taxon>
        <taxon>Araneoidea</taxon>
        <taxon>Nephilidae</taxon>
        <taxon>Trichonephila</taxon>
        <taxon>Trichonephila inaurata</taxon>
    </lineage>
</organism>
<protein>
    <submittedName>
        <fullName evidence="1">Reverse transcriptase domain-containing protein</fullName>
    </submittedName>
</protein>
<keyword evidence="1" id="KW-0808">Transferase</keyword>
<reference evidence="1" key="1">
    <citation type="submission" date="2020-08" db="EMBL/GenBank/DDBJ databases">
        <title>Multicomponent nature underlies the extraordinary mechanical properties of spider dragline silk.</title>
        <authorList>
            <person name="Kono N."/>
            <person name="Nakamura H."/>
            <person name="Mori M."/>
            <person name="Yoshida Y."/>
            <person name="Ohtoshi R."/>
            <person name="Malay A.D."/>
            <person name="Moran D.A.P."/>
            <person name="Tomita M."/>
            <person name="Numata K."/>
            <person name="Arakawa K."/>
        </authorList>
    </citation>
    <scope>NUCLEOTIDE SEQUENCE</scope>
</reference>
<keyword evidence="1" id="KW-0695">RNA-directed DNA polymerase</keyword>
<dbReference type="GO" id="GO:0003964">
    <property type="term" value="F:RNA-directed DNA polymerase activity"/>
    <property type="evidence" value="ECO:0007669"/>
    <property type="project" value="UniProtKB-KW"/>
</dbReference>
<keyword evidence="2" id="KW-1185">Reference proteome</keyword>
<keyword evidence="1" id="KW-0548">Nucleotidyltransferase</keyword>
<dbReference type="EMBL" id="BMAV01012937">
    <property type="protein sequence ID" value="GFY59999.1"/>
    <property type="molecule type" value="Genomic_DNA"/>
</dbReference>
<dbReference type="OrthoDB" id="6431042at2759"/>
<sequence>MDDVVSGAQNLDTAHQLQCQLQNMLETCEMKLHKWISNSKERLNSSTDQKHSFSTNAEKAIKTLGVCWKPTGDYFMLKVSISSITSYTK</sequence>
<dbReference type="AlphaFoldDB" id="A0A8X6XWJ0"/>
<dbReference type="Proteomes" id="UP000886998">
    <property type="component" value="Unassembled WGS sequence"/>
</dbReference>
<evidence type="ECO:0000313" key="1">
    <source>
        <dbReference type="EMBL" id="GFY59999.1"/>
    </source>
</evidence>
<accession>A0A8X6XWJ0</accession>
<evidence type="ECO:0000313" key="2">
    <source>
        <dbReference type="Proteomes" id="UP000886998"/>
    </source>
</evidence>
<name>A0A8X6XWJ0_9ARAC</name>
<proteinExistence type="predicted"/>